<feature type="transmembrane region" description="Helical" evidence="1">
    <location>
        <begin position="69"/>
        <end position="95"/>
    </location>
</feature>
<sequence length="101" mass="11062">MPCSVGEKEWTTTPVPQTITDLFRNGNWTMENPSPTCQCSSDKIKKMLPVCPLGAGGLPPPQKNMLVDIITSICVISAVSSVPASFVVFLIQWCVSKWKHL</sequence>
<dbReference type="EMBL" id="JAIQCJ010001303">
    <property type="protein sequence ID" value="KAJ8791280.1"/>
    <property type="molecule type" value="Genomic_DNA"/>
</dbReference>
<keyword evidence="1" id="KW-1133">Transmembrane helix</keyword>
<evidence type="ECO:0000313" key="3">
    <source>
        <dbReference type="Proteomes" id="UP001159641"/>
    </source>
</evidence>
<keyword evidence="3" id="KW-1185">Reference proteome</keyword>
<comment type="caution">
    <text evidence="2">The sequence shown here is derived from an EMBL/GenBank/DDBJ whole genome shotgun (WGS) entry which is preliminary data.</text>
</comment>
<protein>
    <submittedName>
        <fullName evidence="2">Uncharacterized protein</fullName>
    </submittedName>
</protein>
<organism evidence="2 3">
    <name type="scientific">Eschrichtius robustus</name>
    <name type="common">California gray whale</name>
    <name type="synonym">Eschrichtius gibbosus</name>
    <dbReference type="NCBI Taxonomy" id="9764"/>
    <lineage>
        <taxon>Eukaryota</taxon>
        <taxon>Metazoa</taxon>
        <taxon>Chordata</taxon>
        <taxon>Craniata</taxon>
        <taxon>Vertebrata</taxon>
        <taxon>Euteleostomi</taxon>
        <taxon>Mammalia</taxon>
        <taxon>Eutheria</taxon>
        <taxon>Laurasiatheria</taxon>
        <taxon>Artiodactyla</taxon>
        <taxon>Whippomorpha</taxon>
        <taxon>Cetacea</taxon>
        <taxon>Mysticeti</taxon>
        <taxon>Eschrichtiidae</taxon>
        <taxon>Eschrichtius</taxon>
    </lineage>
</organism>
<evidence type="ECO:0000256" key="1">
    <source>
        <dbReference type="SAM" id="Phobius"/>
    </source>
</evidence>
<gene>
    <name evidence="2" type="ORF">J1605_020720</name>
</gene>
<keyword evidence="1" id="KW-0472">Membrane</keyword>
<evidence type="ECO:0000313" key="2">
    <source>
        <dbReference type="EMBL" id="KAJ8791280.1"/>
    </source>
</evidence>
<name>A0AB34HKF1_ESCRO</name>
<reference evidence="2 3" key="1">
    <citation type="submission" date="2022-11" db="EMBL/GenBank/DDBJ databases">
        <title>Whole genome sequence of Eschrichtius robustus ER-17-0199.</title>
        <authorList>
            <person name="Bruniche-Olsen A."/>
            <person name="Black A.N."/>
            <person name="Fields C.J."/>
            <person name="Walden K."/>
            <person name="Dewoody J.A."/>
        </authorList>
    </citation>
    <scope>NUCLEOTIDE SEQUENCE [LARGE SCALE GENOMIC DNA]</scope>
    <source>
        <strain evidence="2">ER-17-0199</strain>
        <tissue evidence="2">Blubber</tissue>
    </source>
</reference>
<proteinExistence type="predicted"/>
<dbReference type="Proteomes" id="UP001159641">
    <property type="component" value="Unassembled WGS sequence"/>
</dbReference>
<dbReference type="AlphaFoldDB" id="A0AB34HKF1"/>
<accession>A0AB34HKF1</accession>
<keyword evidence="1" id="KW-0812">Transmembrane</keyword>